<evidence type="ECO:0000259" key="8">
    <source>
        <dbReference type="PROSITE" id="PS50887"/>
    </source>
</evidence>
<reference evidence="9" key="1">
    <citation type="submission" date="2021-04" db="EMBL/GenBank/DDBJ databases">
        <authorList>
            <person name="Zhang D.-C."/>
        </authorList>
    </citation>
    <scope>NUCLEOTIDE SEQUENCE</scope>
    <source>
        <strain evidence="9">CGMCC 1.15697</strain>
    </source>
</reference>
<evidence type="ECO:0000256" key="3">
    <source>
        <dbReference type="ARBA" id="ARBA00022692"/>
    </source>
</evidence>
<dbReference type="PANTHER" id="PTHR45138">
    <property type="entry name" value="REGULATORY COMPONENTS OF SENSORY TRANSDUCTION SYSTEM"/>
    <property type="match status" value="1"/>
</dbReference>
<gene>
    <name evidence="9" type="ORF">KAJ83_13560</name>
</gene>
<proteinExistence type="predicted"/>
<dbReference type="InterPro" id="IPR043128">
    <property type="entry name" value="Rev_trsase/Diguanyl_cyclase"/>
</dbReference>
<sequence>MKPMQNIDTFLSIDRISRRALWRVYLVAFLILFAVITGSHLLAEVAAMKQEQHARIINLAGKQRMLSQRIAGHIEVAARAHTPRLAVIGDILSDINKMEDSHLRLTGQTADTVDPTLSDQVRRLYFTAEPSVDDRVTGFLAEARDLIAMIGSGAPVDRDRLAGFVGSARGRLLHALDGVVNRYQADAEALLNQLRLVNIALYIVALMVLLVELLVVFRPLAKRLDRAQSDLANLAQTDPLTGSWNRRALMQGGETLWALGLRKDRPFSVVIADIDHFKRVNDTHGHATGDAVIRFFAETCLAAIRDHDVLGRYGGEEFVILLPDTAIDEAAAVAERLRASLSAAPAEVADGARTVTLSITASLGVASRTAREHTLHALIERADEALYAAKSGGRDRVRRAEAA</sequence>
<dbReference type="GO" id="GO:0005886">
    <property type="term" value="C:plasma membrane"/>
    <property type="evidence" value="ECO:0007669"/>
    <property type="project" value="TreeGrafter"/>
</dbReference>
<dbReference type="InterPro" id="IPR029095">
    <property type="entry name" value="NarX-like_N"/>
</dbReference>
<dbReference type="Pfam" id="PF13675">
    <property type="entry name" value="PilJ"/>
    <property type="match status" value="1"/>
</dbReference>
<accession>A0A8J7S192</accession>
<keyword evidence="10" id="KW-1185">Reference proteome</keyword>
<dbReference type="GO" id="GO:0043709">
    <property type="term" value="P:cell adhesion involved in single-species biofilm formation"/>
    <property type="evidence" value="ECO:0007669"/>
    <property type="project" value="TreeGrafter"/>
</dbReference>
<protein>
    <recommendedName>
        <fullName evidence="2">diguanylate cyclase</fullName>
        <ecNumber evidence="2">2.7.7.65</ecNumber>
    </recommendedName>
</protein>
<dbReference type="SMART" id="SM00267">
    <property type="entry name" value="GGDEF"/>
    <property type="match status" value="1"/>
</dbReference>
<keyword evidence="4 7" id="KW-1133">Transmembrane helix</keyword>
<keyword evidence="9" id="KW-0808">Transferase</keyword>
<comment type="caution">
    <text evidence="9">The sequence shown here is derived from an EMBL/GenBank/DDBJ whole genome shotgun (WGS) entry which is preliminary data.</text>
</comment>
<dbReference type="EC" id="2.7.7.65" evidence="2"/>
<comment type="subcellular location">
    <subcellularLocation>
        <location evidence="1">Membrane</location>
        <topology evidence="1">Multi-pass membrane protein</topology>
    </subcellularLocation>
</comment>
<dbReference type="CDD" id="cd01949">
    <property type="entry name" value="GGDEF"/>
    <property type="match status" value="1"/>
</dbReference>
<evidence type="ECO:0000256" key="1">
    <source>
        <dbReference type="ARBA" id="ARBA00004141"/>
    </source>
</evidence>
<keyword evidence="3 7" id="KW-0812">Transmembrane</keyword>
<evidence type="ECO:0000256" key="6">
    <source>
        <dbReference type="ARBA" id="ARBA00034247"/>
    </source>
</evidence>
<feature type="transmembrane region" description="Helical" evidence="7">
    <location>
        <begin position="20"/>
        <end position="43"/>
    </location>
</feature>
<organism evidence="9 10">
    <name type="scientific">Marivibrio halodurans</name>
    <dbReference type="NCBI Taxonomy" id="2039722"/>
    <lineage>
        <taxon>Bacteria</taxon>
        <taxon>Pseudomonadati</taxon>
        <taxon>Pseudomonadota</taxon>
        <taxon>Alphaproteobacteria</taxon>
        <taxon>Rhodospirillales</taxon>
        <taxon>Rhodospirillaceae</taxon>
        <taxon>Marivibrio</taxon>
    </lineage>
</organism>
<dbReference type="InterPro" id="IPR050469">
    <property type="entry name" value="Diguanylate_Cyclase"/>
</dbReference>
<dbReference type="FunFam" id="3.30.70.270:FF:000001">
    <property type="entry name" value="Diguanylate cyclase domain protein"/>
    <property type="match status" value="1"/>
</dbReference>
<comment type="catalytic activity">
    <reaction evidence="6">
        <text>2 GTP = 3',3'-c-di-GMP + 2 diphosphate</text>
        <dbReference type="Rhea" id="RHEA:24898"/>
        <dbReference type="ChEBI" id="CHEBI:33019"/>
        <dbReference type="ChEBI" id="CHEBI:37565"/>
        <dbReference type="ChEBI" id="CHEBI:58805"/>
        <dbReference type="EC" id="2.7.7.65"/>
    </reaction>
</comment>
<keyword evidence="9" id="KW-0548">Nucleotidyltransferase</keyword>
<feature type="domain" description="GGDEF" evidence="8">
    <location>
        <begin position="265"/>
        <end position="402"/>
    </location>
</feature>
<dbReference type="InterPro" id="IPR000160">
    <property type="entry name" value="GGDEF_dom"/>
</dbReference>
<evidence type="ECO:0000313" key="10">
    <source>
        <dbReference type="Proteomes" id="UP000672602"/>
    </source>
</evidence>
<dbReference type="Gene3D" id="3.30.70.270">
    <property type="match status" value="1"/>
</dbReference>
<dbReference type="Proteomes" id="UP000672602">
    <property type="component" value="Unassembled WGS sequence"/>
</dbReference>
<dbReference type="EMBL" id="JAGMWN010000006">
    <property type="protein sequence ID" value="MBP5858040.1"/>
    <property type="molecule type" value="Genomic_DNA"/>
</dbReference>
<dbReference type="AlphaFoldDB" id="A0A8J7S192"/>
<evidence type="ECO:0000256" key="7">
    <source>
        <dbReference type="SAM" id="Phobius"/>
    </source>
</evidence>
<dbReference type="PANTHER" id="PTHR45138:SF9">
    <property type="entry name" value="DIGUANYLATE CYCLASE DGCM-RELATED"/>
    <property type="match status" value="1"/>
</dbReference>
<evidence type="ECO:0000313" key="9">
    <source>
        <dbReference type="EMBL" id="MBP5858040.1"/>
    </source>
</evidence>
<name>A0A8J7S192_9PROT</name>
<evidence type="ECO:0000256" key="5">
    <source>
        <dbReference type="ARBA" id="ARBA00023136"/>
    </source>
</evidence>
<dbReference type="GO" id="GO:0052621">
    <property type="term" value="F:diguanylate cyclase activity"/>
    <property type="evidence" value="ECO:0007669"/>
    <property type="project" value="UniProtKB-EC"/>
</dbReference>
<dbReference type="SUPFAM" id="SSF55073">
    <property type="entry name" value="Nucleotide cyclase"/>
    <property type="match status" value="1"/>
</dbReference>
<dbReference type="NCBIfam" id="TIGR00254">
    <property type="entry name" value="GGDEF"/>
    <property type="match status" value="1"/>
</dbReference>
<dbReference type="Pfam" id="PF00990">
    <property type="entry name" value="GGDEF"/>
    <property type="match status" value="1"/>
</dbReference>
<dbReference type="InterPro" id="IPR029787">
    <property type="entry name" value="Nucleotide_cyclase"/>
</dbReference>
<dbReference type="PROSITE" id="PS50887">
    <property type="entry name" value="GGDEF"/>
    <property type="match status" value="1"/>
</dbReference>
<keyword evidence="5 7" id="KW-0472">Membrane</keyword>
<evidence type="ECO:0000256" key="2">
    <source>
        <dbReference type="ARBA" id="ARBA00012528"/>
    </source>
</evidence>
<dbReference type="GO" id="GO:1902201">
    <property type="term" value="P:negative regulation of bacterial-type flagellum-dependent cell motility"/>
    <property type="evidence" value="ECO:0007669"/>
    <property type="project" value="TreeGrafter"/>
</dbReference>
<dbReference type="RefSeq" id="WP_210682622.1">
    <property type="nucleotide sequence ID" value="NZ_JAGMWN010000006.1"/>
</dbReference>
<feature type="transmembrane region" description="Helical" evidence="7">
    <location>
        <begin position="199"/>
        <end position="217"/>
    </location>
</feature>
<evidence type="ECO:0000256" key="4">
    <source>
        <dbReference type="ARBA" id="ARBA00022989"/>
    </source>
</evidence>